<sequence length="246" mass="26614">MTPTPPRPSDKPAEKPAAKKQSGNPATQAAISQTVKQQREQKRQEKLAEYQKQLAKRRRSKAVWWTVGSVVAVGVVVAIIASIVFAPAPPKSYTAGGDGTEIEGVEVYENTATHVEGTVDYAQSPPAGGNHNAIWLNCGMYDQPQTNENAVHSMEHGAVWVTYDASAVTGDELATLTAEMPSSYVILSPYEGLDSPIVLSSWNHQLKVDSASDERIPQFLEEYWRNQNVPEPNAACTGALDGPGKQ</sequence>
<proteinExistence type="predicted"/>
<name>A0A1G7XUT1_9MICO</name>
<dbReference type="STRING" id="370764.SAMN04489810_1543"/>
<keyword evidence="4" id="KW-1185">Reference proteome</keyword>
<dbReference type="AlphaFoldDB" id="A0A1G7XUT1"/>
<evidence type="ECO:0000256" key="1">
    <source>
        <dbReference type="SAM" id="MobiDB-lite"/>
    </source>
</evidence>
<dbReference type="EMBL" id="LT629692">
    <property type="protein sequence ID" value="SDG87899.1"/>
    <property type="molecule type" value="Genomic_DNA"/>
</dbReference>
<keyword evidence="2" id="KW-0472">Membrane</keyword>
<evidence type="ECO:0000256" key="2">
    <source>
        <dbReference type="SAM" id="Phobius"/>
    </source>
</evidence>
<reference evidence="3 4" key="1">
    <citation type="submission" date="2016-10" db="EMBL/GenBank/DDBJ databases">
        <authorList>
            <person name="de Groot N.N."/>
        </authorList>
    </citation>
    <scope>NUCLEOTIDE SEQUENCE [LARGE SCALE GENOMIC DNA]</scope>
    <source>
        <strain evidence="3 4">DSM 23142</strain>
    </source>
</reference>
<protein>
    <recommendedName>
        <fullName evidence="5">DUF3105 domain-containing protein</fullName>
    </recommendedName>
</protein>
<keyword evidence="2" id="KW-0812">Transmembrane</keyword>
<organism evidence="3 4">
    <name type="scientific">Microbacterium pygmaeum</name>
    <dbReference type="NCBI Taxonomy" id="370764"/>
    <lineage>
        <taxon>Bacteria</taxon>
        <taxon>Bacillati</taxon>
        <taxon>Actinomycetota</taxon>
        <taxon>Actinomycetes</taxon>
        <taxon>Micrococcales</taxon>
        <taxon>Microbacteriaceae</taxon>
        <taxon>Microbacterium</taxon>
    </lineage>
</organism>
<evidence type="ECO:0000313" key="4">
    <source>
        <dbReference type="Proteomes" id="UP000199009"/>
    </source>
</evidence>
<keyword evidence="2" id="KW-1133">Transmembrane helix</keyword>
<evidence type="ECO:0000313" key="3">
    <source>
        <dbReference type="EMBL" id="SDG87899.1"/>
    </source>
</evidence>
<gene>
    <name evidence="3" type="ORF">SAMN04489810_1543</name>
</gene>
<accession>A0A1G7XUT1</accession>
<feature type="compositionally biased region" description="Polar residues" evidence="1">
    <location>
        <begin position="21"/>
        <end position="35"/>
    </location>
</feature>
<feature type="compositionally biased region" description="Basic and acidic residues" evidence="1">
    <location>
        <begin position="8"/>
        <end position="17"/>
    </location>
</feature>
<dbReference type="OrthoDB" id="164831at2"/>
<dbReference type="Pfam" id="PF11303">
    <property type="entry name" value="DUF3105"/>
    <property type="match status" value="1"/>
</dbReference>
<feature type="region of interest" description="Disordered" evidence="1">
    <location>
        <begin position="1"/>
        <end position="44"/>
    </location>
</feature>
<evidence type="ECO:0008006" key="5">
    <source>
        <dbReference type="Google" id="ProtNLM"/>
    </source>
</evidence>
<dbReference type="InterPro" id="IPR021454">
    <property type="entry name" value="DUF3105"/>
</dbReference>
<dbReference type="RefSeq" id="WP_091488357.1">
    <property type="nucleotide sequence ID" value="NZ_LT629692.1"/>
</dbReference>
<dbReference type="Proteomes" id="UP000199009">
    <property type="component" value="Chromosome I"/>
</dbReference>
<feature type="transmembrane region" description="Helical" evidence="2">
    <location>
        <begin position="62"/>
        <end position="85"/>
    </location>
</feature>